<feature type="transmembrane region" description="Helical" evidence="8">
    <location>
        <begin position="21"/>
        <end position="39"/>
    </location>
</feature>
<gene>
    <name evidence="10" type="ORF">EV692_0555</name>
</gene>
<dbReference type="PANTHER" id="PTHR30336">
    <property type="entry name" value="INNER MEMBRANE PROTEIN, PROBABLE PERMEASE"/>
    <property type="match status" value="1"/>
</dbReference>
<proteinExistence type="predicted"/>
<keyword evidence="5 8" id="KW-1133">Transmembrane helix</keyword>
<protein>
    <submittedName>
        <fullName evidence="10">SanA protein</fullName>
    </submittedName>
</protein>
<reference evidence="10 11" key="1">
    <citation type="submission" date="2019-03" db="EMBL/GenBank/DDBJ databases">
        <title>Genomic Encyclopedia of Type Strains, Phase IV (KMG-IV): sequencing the most valuable type-strain genomes for metagenomic binning, comparative biology and taxonomic classification.</title>
        <authorList>
            <person name="Goeker M."/>
        </authorList>
    </citation>
    <scope>NUCLEOTIDE SEQUENCE [LARGE SCALE GENOMIC DNA]</scope>
    <source>
        <strain evidence="10 11">DSM 10053</strain>
    </source>
</reference>
<dbReference type="EMBL" id="SMGJ01000002">
    <property type="protein sequence ID" value="TCK70293.1"/>
    <property type="molecule type" value="Genomic_DNA"/>
</dbReference>
<dbReference type="GO" id="GO:0005886">
    <property type="term" value="C:plasma membrane"/>
    <property type="evidence" value="ECO:0007669"/>
    <property type="project" value="UniProtKB-SubCell"/>
</dbReference>
<dbReference type="PANTHER" id="PTHR30336:SF0">
    <property type="entry name" value="PROTEIN SANA"/>
    <property type="match status" value="1"/>
</dbReference>
<dbReference type="Pfam" id="PF02698">
    <property type="entry name" value="DUF218"/>
    <property type="match status" value="1"/>
</dbReference>
<evidence type="ECO:0000256" key="7">
    <source>
        <dbReference type="ARBA" id="ARBA00037355"/>
    </source>
</evidence>
<evidence type="ECO:0000313" key="10">
    <source>
        <dbReference type="EMBL" id="TCK70293.1"/>
    </source>
</evidence>
<dbReference type="Proteomes" id="UP000295496">
    <property type="component" value="Unassembled WGS sequence"/>
</dbReference>
<dbReference type="RefSeq" id="WP_132300343.1">
    <property type="nucleotide sequence ID" value="NZ_CP170642.1"/>
</dbReference>
<evidence type="ECO:0000256" key="6">
    <source>
        <dbReference type="ARBA" id="ARBA00023136"/>
    </source>
</evidence>
<keyword evidence="6 8" id="KW-0472">Membrane</keyword>
<comment type="function">
    <text evidence="7">Participates in the barrier function of the cell envelope.</text>
</comment>
<evidence type="ECO:0000256" key="2">
    <source>
        <dbReference type="ARBA" id="ARBA00022475"/>
    </source>
</evidence>
<comment type="subcellular location">
    <subcellularLocation>
        <location evidence="1">Cell inner membrane</location>
        <topology evidence="1">Single-pass membrane protein</topology>
    </subcellularLocation>
</comment>
<name>A0A4R1L0E5_9PAST</name>
<dbReference type="CDD" id="cd06259">
    <property type="entry name" value="YdcF-like"/>
    <property type="match status" value="1"/>
</dbReference>
<dbReference type="AlphaFoldDB" id="A0A4R1L0E5"/>
<evidence type="ECO:0000256" key="3">
    <source>
        <dbReference type="ARBA" id="ARBA00022519"/>
    </source>
</evidence>
<evidence type="ECO:0000256" key="1">
    <source>
        <dbReference type="ARBA" id="ARBA00004377"/>
    </source>
</evidence>
<organism evidence="10 11">
    <name type="scientific">Lonepinella koalarum</name>
    <dbReference type="NCBI Taxonomy" id="53417"/>
    <lineage>
        <taxon>Bacteria</taxon>
        <taxon>Pseudomonadati</taxon>
        <taxon>Pseudomonadota</taxon>
        <taxon>Gammaproteobacteria</taxon>
        <taxon>Pasteurellales</taxon>
        <taxon>Pasteurellaceae</taxon>
        <taxon>Lonepinella</taxon>
    </lineage>
</organism>
<accession>A0A4R1L0E5</accession>
<evidence type="ECO:0000313" key="11">
    <source>
        <dbReference type="Proteomes" id="UP000295496"/>
    </source>
</evidence>
<evidence type="ECO:0000256" key="5">
    <source>
        <dbReference type="ARBA" id="ARBA00022989"/>
    </source>
</evidence>
<comment type="caution">
    <text evidence="10">The sequence shown here is derived from an EMBL/GenBank/DDBJ whole genome shotgun (WGS) entry which is preliminary data.</text>
</comment>
<evidence type="ECO:0000256" key="8">
    <source>
        <dbReference type="SAM" id="Phobius"/>
    </source>
</evidence>
<sequence length="240" mass="28262">MPFEKPNKLFYHWDKISLKRLIYLFASLMLLAITFLILIDQYVGYKVRHDIYQKVEQTPYRPYAVVLGTAKYVTKNTPNQFYNYRLESTKALFDAEKIDYILLSGDNRTLQYNEPRTMRRDLIAMGIAPQYLFPDYAGFRTLDSIIRAKEIFHAEPMIIISQAFHCERALFIAQYHNINAICFAADNPDIYTITRFREIFARFLMVWELITEKKPHFLGKPEPLPPPLNRHIAQSAVENP</sequence>
<keyword evidence="4 8" id="KW-0812">Transmembrane</keyword>
<evidence type="ECO:0000259" key="9">
    <source>
        <dbReference type="Pfam" id="PF02698"/>
    </source>
</evidence>
<evidence type="ECO:0000256" key="4">
    <source>
        <dbReference type="ARBA" id="ARBA00022692"/>
    </source>
</evidence>
<keyword evidence="3" id="KW-0997">Cell inner membrane</keyword>
<dbReference type="InterPro" id="IPR003848">
    <property type="entry name" value="DUF218"/>
</dbReference>
<keyword evidence="2" id="KW-1003">Cell membrane</keyword>
<dbReference type="InterPro" id="IPR051599">
    <property type="entry name" value="Cell_Envelope_Assoc"/>
</dbReference>
<keyword evidence="11" id="KW-1185">Reference proteome</keyword>
<feature type="domain" description="DUF218" evidence="9">
    <location>
        <begin position="63"/>
        <end position="185"/>
    </location>
</feature>